<evidence type="ECO:0000256" key="3">
    <source>
        <dbReference type="ARBA" id="ARBA00023274"/>
    </source>
</evidence>
<name>A0A7J2TZH9_9CREN</name>
<dbReference type="InterPro" id="IPR008195">
    <property type="entry name" value="Ribosomal_eL34"/>
</dbReference>
<keyword evidence="2 4" id="KW-0689">Ribosomal protein</keyword>
<evidence type="ECO:0000256" key="1">
    <source>
        <dbReference type="ARBA" id="ARBA00009875"/>
    </source>
</evidence>
<dbReference type="HAMAP" id="MF_00349">
    <property type="entry name" value="Ribosomal_eL34"/>
    <property type="match status" value="1"/>
</dbReference>
<reference evidence="6" key="1">
    <citation type="journal article" date="2020" name="mSystems">
        <title>Genome- and Community-Level Interaction Insights into Carbon Utilization and Element Cycling Functions of Hydrothermarchaeota in Hydrothermal Sediment.</title>
        <authorList>
            <person name="Zhou Z."/>
            <person name="Liu Y."/>
            <person name="Xu W."/>
            <person name="Pan J."/>
            <person name="Luo Z.H."/>
            <person name="Li M."/>
        </authorList>
    </citation>
    <scope>NUCLEOTIDE SEQUENCE [LARGE SCALE GENOMIC DNA]</scope>
    <source>
        <strain evidence="6">SpSt-125</strain>
    </source>
</reference>
<dbReference type="Pfam" id="PF01199">
    <property type="entry name" value="Ribosomal_L34e"/>
    <property type="match status" value="1"/>
</dbReference>
<comment type="similarity">
    <text evidence="1 4">Belongs to the eukaryotic ribosomal protein eL34 family.</text>
</comment>
<evidence type="ECO:0000313" key="6">
    <source>
        <dbReference type="EMBL" id="HEM65990.1"/>
    </source>
</evidence>
<gene>
    <name evidence="4" type="primary">rpl34e</name>
    <name evidence="6" type="ORF">ENO26_00145</name>
</gene>
<sequence>MVRPALRSRSCKRIRRRTPGSRTVTHYERRKRTLMRCARCGAILNGLPTTDHLRRNLPKTSKRPERMFGGFLCSRCLREVLKNVVRGSVLK</sequence>
<dbReference type="AlphaFoldDB" id="A0A7J2TZH9"/>
<dbReference type="GO" id="GO:1990904">
    <property type="term" value="C:ribonucleoprotein complex"/>
    <property type="evidence" value="ECO:0007669"/>
    <property type="project" value="UniProtKB-KW"/>
</dbReference>
<proteinExistence type="inferred from homology"/>
<dbReference type="NCBIfam" id="NF003143">
    <property type="entry name" value="PRK04059.1"/>
    <property type="match status" value="1"/>
</dbReference>
<dbReference type="InterPro" id="IPR038562">
    <property type="entry name" value="Ribosomal_eL34_C_sf"/>
</dbReference>
<protein>
    <recommendedName>
        <fullName evidence="4">Large ribosomal subunit protein eL34</fullName>
    </recommendedName>
</protein>
<feature type="compositionally biased region" description="Basic residues" evidence="5">
    <location>
        <begin position="9"/>
        <end position="19"/>
    </location>
</feature>
<dbReference type="PRINTS" id="PR01250">
    <property type="entry name" value="RIBOSOMALL34"/>
</dbReference>
<evidence type="ECO:0000256" key="2">
    <source>
        <dbReference type="ARBA" id="ARBA00022980"/>
    </source>
</evidence>
<dbReference type="GO" id="GO:0006412">
    <property type="term" value="P:translation"/>
    <property type="evidence" value="ECO:0007669"/>
    <property type="project" value="UniProtKB-UniRule"/>
</dbReference>
<dbReference type="InterPro" id="IPR047868">
    <property type="entry name" value="Ribosomal_L34e_arc-type"/>
</dbReference>
<accession>A0A7J2TZH9</accession>
<dbReference type="GO" id="GO:0003735">
    <property type="term" value="F:structural constituent of ribosome"/>
    <property type="evidence" value="ECO:0007669"/>
    <property type="project" value="InterPro"/>
</dbReference>
<evidence type="ECO:0000256" key="4">
    <source>
        <dbReference type="HAMAP-Rule" id="MF_00349"/>
    </source>
</evidence>
<keyword evidence="3 4" id="KW-0687">Ribonucleoprotein</keyword>
<dbReference type="Gene3D" id="6.20.340.10">
    <property type="match status" value="1"/>
</dbReference>
<organism evidence="6">
    <name type="scientific">Ignisphaera aggregans</name>
    <dbReference type="NCBI Taxonomy" id="334771"/>
    <lineage>
        <taxon>Archaea</taxon>
        <taxon>Thermoproteota</taxon>
        <taxon>Thermoprotei</taxon>
        <taxon>Desulfurococcales</taxon>
        <taxon>Desulfurococcaceae</taxon>
        <taxon>Ignisphaera</taxon>
    </lineage>
</organism>
<feature type="region of interest" description="Disordered" evidence="5">
    <location>
        <begin position="1"/>
        <end position="24"/>
    </location>
</feature>
<dbReference type="GO" id="GO:0005840">
    <property type="term" value="C:ribosome"/>
    <property type="evidence" value="ECO:0007669"/>
    <property type="project" value="UniProtKB-KW"/>
</dbReference>
<evidence type="ECO:0000256" key="5">
    <source>
        <dbReference type="SAM" id="MobiDB-lite"/>
    </source>
</evidence>
<comment type="caution">
    <text evidence="6">The sequence shown here is derived from an EMBL/GenBank/DDBJ whole genome shotgun (WGS) entry which is preliminary data.</text>
</comment>
<dbReference type="EMBL" id="DSEU01000001">
    <property type="protein sequence ID" value="HEM65990.1"/>
    <property type="molecule type" value="Genomic_DNA"/>
</dbReference>